<dbReference type="GO" id="GO:0008932">
    <property type="term" value="F:lytic endotransglycosylase activity"/>
    <property type="evidence" value="ECO:0007669"/>
    <property type="project" value="TreeGrafter"/>
</dbReference>
<name>A0A4Q9H0D6_9BURK</name>
<reference evidence="3 4" key="1">
    <citation type="submission" date="2019-02" db="EMBL/GenBank/DDBJ databases">
        <title>Aquabacterium sp. strain KMB7.</title>
        <authorList>
            <person name="Chen W.-M."/>
        </authorList>
    </citation>
    <scope>NUCLEOTIDE SEQUENCE [LARGE SCALE GENOMIC DNA]</scope>
    <source>
        <strain evidence="3 4">KMB7</strain>
    </source>
</reference>
<evidence type="ECO:0000313" key="4">
    <source>
        <dbReference type="Proteomes" id="UP000292120"/>
    </source>
</evidence>
<dbReference type="InterPro" id="IPR018392">
    <property type="entry name" value="LysM"/>
</dbReference>
<evidence type="ECO:0000259" key="2">
    <source>
        <dbReference type="PROSITE" id="PS51782"/>
    </source>
</evidence>
<gene>
    <name evidence="3" type="ORF">EYS42_06075</name>
</gene>
<dbReference type="PANTHER" id="PTHR33734">
    <property type="entry name" value="LYSM DOMAIN-CONTAINING GPI-ANCHORED PROTEIN 2"/>
    <property type="match status" value="1"/>
</dbReference>
<proteinExistence type="predicted"/>
<dbReference type="Proteomes" id="UP000292120">
    <property type="component" value="Unassembled WGS sequence"/>
</dbReference>
<evidence type="ECO:0000256" key="1">
    <source>
        <dbReference type="SAM" id="MobiDB-lite"/>
    </source>
</evidence>
<dbReference type="PROSITE" id="PS51782">
    <property type="entry name" value="LYSM"/>
    <property type="match status" value="1"/>
</dbReference>
<organism evidence="3 4">
    <name type="scientific">Aquabacterium lacunae</name>
    <dbReference type="NCBI Taxonomy" id="2528630"/>
    <lineage>
        <taxon>Bacteria</taxon>
        <taxon>Pseudomonadati</taxon>
        <taxon>Pseudomonadota</taxon>
        <taxon>Betaproteobacteria</taxon>
        <taxon>Burkholderiales</taxon>
        <taxon>Aquabacterium</taxon>
    </lineage>
</organism>
<dbReference type="CDD" id="cd00118">
    <property type="entry name" value="LysM"/>
    <property type="match status" value="1"/>
</dbReference>
<dbReference type="Pfam" id="PF01476">
    <property type="entry name" value="LysM"/>
    <property type="match status" value="1"/>
</dbReference>
<accession>A0A4Q9H0D6</accession>
<dbReference type="OrthoDB" id="192249at2"/>
<sequence>MARFVAASFDRPTLTVDYLADDGSHFLRSGGTIAWRFNNPGNIRPAPTNASLRIGTGKTASGEFCIFPSYEIGRRAKKELLRRKYNAYTIPEAMEIYAPRSENDTDAYIEHIVKKTGLPRDKALSSFSDQQLDAMMRAMESREGFNAKADTRKEKWVHATQLTLSDGARPIAGEDVKVDYSGKEYVVRTNGQGAIPPIVHLSENVSVEISLKNLSGIWECVYEFVTGKASRQLLATVDQQRYHGTARMSSQEAKPKSAADQKPLVYVVQSGDNLTKIAQKFKTTVAELRKNNQGIVKGSLIFPGQKINVYGPAGAKAASAVTSSEVAKVRPKAAEPTKPVVSGKGQPLALVDPAQRRAPWMEVAIREAKQWAGYHESKKASDTKNKKGAGSKGVISDNYHKEVGVVVGERTPTMETAWCASFVNYCLKERGFSFTRDPNSQFAARSKKFIKIGAPIYGAIVVYKHTNPDYGNGHTAFILSSLGGGDYAVLGGNQGESITLNSHLRAYMGALGCKLVGFFVPIEYAQVSSDILSSGGDLVEVRKMADLKSFIGDGTGDETKTT</sequence>
<protein>
    <submittedName>
        <fullName evidence="3">LysM peptidoglycan-binding domain-containing protein</fullName>
    </submittedName>
</protein>
<evidence type="ECO:0000313" key="3">
    <source>
        <dbReference type="EMBL" id="TBO32739.1"/>
    </source>
</evidence>
<comment type="caution">
    <text evidence="3">The sequence shown here is derived from an EMBL/GenBank/DDBJ whole genome shotgun (WGS) entry which is preliminary data.</text>
</comment>
<dbReference type="InterPro" id="IPR036779">
    <property type="entry name" value="LysM_dom_sf"/>
</dbReference>
<feature type="region of interest" description="Disordered" evidence="1">
    <location>
        <begin position="374"/>
        <end position="393"/>
    </location>
</feature>
<feature type="domain" description="LysM" evidence="2">
    <location>
        <begin position="264"/>
        <end position="309"/>
    </location>
</feature>
<dbReference type="Gene3D" id="3.10.350.10">
    <property type="entry name" value="LysM domain"/>
    <property type="match status" value="1"/>
</dbReference>
<dbReference type="SMART" id="SM00257">
    <property type="entry name" value="LysM"/>
    <property type="match status" value="1"/>
</dbReference>
<dbReference type="PANTHER" id="PTHR33734:SF22">
    <property type="entry name" value="MEMBRANE-BOUND LYTIC MUREIN TRANSGLYCOSYLASE D"/>
    <property type="match status" value="1"/>
</dbReference>
<dbReference type="EMBL" id="SIXI01000002">
    <property type="protein sequence ID" value="TBO32739.1"/>
    <property type="molecule type" value="Genomic_DNA"/>
</dbReference>
<dbReference type="AlphaFoldDB" id="A0A4Q9H0D6"/>
<dbReference type="SUPFAM" id="SSF54106">
    <property type="entry name" value="LysM domain"/>
    <property type="match status" value="1"/>
</dbReference>
<dbReference type="RefSeq" id="WP_130966950.1">
    <property type="nucleotide sequence ID" value="NZ_SIXI01000002.1"/>
</dbReference>
<feature type="compositionally biased region" description="Basic and acidic residues" evidence="1">
    <location>
        <begin position="374"/>
        <end position="385"/>
    </location>
</feature>
<keyword evidence="4" id="KW-1185">Reference proteome</keyword>